<dbReference type="AlphaFoldDB" id="L9XDT9"/>
<dbReference type="EMBL" id="AOIB01000014">
    <property type="protein sequence ID" value="ELY59792.1"/>
    <property type="molecule type" value="Genomic_DNA"/>
</dbReference>
<keyword evidence="2" id="KW-0472">Membrane</keyword>
<gene>
    <name evidence="3" type="ORF">C491_05471</name>
</gene>
<proteinExistence type="predicted"/>
<organism evidence="3 4">
    <name type="scientific">Natronococcus amylolyticus DSM 10524</name>
    <dbReference type="NCBI Taxonomy" id="1227497"/>
    <lineage>
        <taxon>Archaea</taxon>
        <taxon>Methanobacteriati</taxon>
        <taxon>Methanobacteriota</taxon>
        <taxon>Stenosarchaea group</taxon>
        <taxon>Halobacteria</taxon>
        <taxon>Halobacteriales</taxon>
        <taxon>Natrialbaceae</taxon>
        <taxon>Natronococcus</taxon>
    </lineage>
</organism>
<protein>
    <submittedName>
        <fullName evidence="3">Uncharacterized protein</fullName>
    </submittedName>
</protein>
<evidence type="ECO:0000256" key="1">
    <source>
        <dbReference type="SAM" id="MobiDB-lite"/>
    </source>
</evidence>
<keyword evidence="2" id="KW-0812">Transmembrane</keyword>
<evidence type="ECO:0000256" key="2">
    <source>
        <dbReference type="SAM" id="Phobius"/>
    </source>
</evidence>
<feature type="transmembrane region" description="Helical" evidence="2">
    <location>
        <begin position="90"/>
        <end position="108"/>
    </location>
</feature>
<name>L9XDT9_9EURY</name>
<sequence length="111" mass="12059">MEELDLEHELVQLLAHEAVRAAMETPLQEPILEAVEGSIDESAGTTDDAVEGSEDEFEIDEGGEDERPAGEDDETEADGKSAFAKATQGLLTFLVMFAVLYVVFRRLAGDD</sequence>
<feature type="region of interest" description="Disordered" evidence="1">
    <location>
        <begin position="36"/>
        <end position="81"/>
    </location>
</feature>
<keyword evidence="2" id="KW-1133">Transmembrane helix</keyword>
<feature type="compositionally biased region" description="Acidic residues" evidence="1">
    <location>
        <begin position="48"/>
        <end position="64"/>
    </location>
</feature>
<comment type="caution">
    <text evidence="3">The sequence shown here is derived from an EMBL/GenBank/DDBJ whole genome shotgun (WGS) entry which is preliminary data.</text>
</comment>
<evidence type="ECO:0000313" key="3">
    <source>
        <dbReference type="EMBL" id="ELY59792.1"/>
    </source>
</evidence>
<keyword evidence="4" id="KW-1185">Reference proteome</keyword>
<reference evidence="3 4" key="1">
    <citation type="journal article" date="2014" name="PLoS Genet.">
        <title>Phylogenetically driven sequencing of extremely halophilic archaea reveals strategies for static and dynamic osmo-response.</title>
        <authorList>
            <person name="Becker E.A."/>
            <person name="Seitzer P.M."/>
            <person name="Tritt A."/>
            <person name="Larsen D."/>
            <person name="Krusor M."/>
            <person name="Yao A.I."/>
            <person name="Wu D."/>
            <person name="Madern D."/>
            <person name="Eisen J.A."/>
            <person name="Darling A.E."/>
            <person name="Facciotti M.T."/>
        </authorList>
    </citation>
    <scope>NUCLEOTIDE SEQUENCE [LARGE SCALE GENOMIC DNA]</scope>
    <source>
        <strain evidence="3 4">DSM 10524</strain>
    </source>
</reference>
<evidence type="ECO:0000313" key="4">
    <source>
        <dbReference type="Proteomes" id="UP000011688"/>
    </source>
</evidence>
<dbReference type="eggNOG" id="ENOG502N61P">
    <property type="taxonomic scope" value="Archaea"/>
</dbReference>
<dbReference type="Proteomes" id="UP000011688">
    <property type="component" value="Unassembled WGS sequence"/>
</dbReference>
<accession>L9XDT9</accession>